<dbReference type="PANTHER" id="PTHR34203:SF15">
    <property type="entry name" value="SLL1173 PROTEIN"/>
    <property type="match status" value="1"/>
</dbReference>
<keyword evidence="2" id="KW-0489">Methyltransferase</keyword>
<keyword evidence="2" id="KW-0808">Transferase</keyword>
<dbReference type="PANTHER" id="PTHR34203">
    <property type="entry name" value="METHYLTRANSFERASE, FKBM FAMILY PROTEIN"/>
    <property type="match status" value="1"/>
</dbReference>
<evidence type="ECO:0000313" key="2">
    <source>
        <dbReference type="EMBL" id="QSQ20209.1"/>
    </source>
</evidence>
<dbReference type="EMBL" id="CP071090">
    <property type="protein sequence ID" value="QSQ20209.1"/>
    <property type="molecule type" value="Genomic_DNA"/>
</dbReference>
<keyword evidence="3" id="KW-1185">Reference proteome</keyword>
<protein>
    <submittedName>
        <fullName evidence="2">FkbM family methyltransferase</fullName>
    </submittedName>
</protein>
<dbReference type="RefSeq" id="WP_206721790.1">
    <property type="nucleotide sequence ID" value="NZ_CP071090.1"/>
</dbReference>
<reference evidence="2 3" key="1">
    <citation type="submission" date="2021-02" db="EMBL/GenBank/DDBJ databases">
        <title>De Novo genome assembly of isolated myxobacteria.</title>
        <authorList>
            <person name="Stevens D.C."/>
        </authorList>
    </citation>
    <scope>NUCLEOTIDE SEQUENCE [LARGE SCALE GENOMIC DNA]</scope>
    <source>
        <strain evidence="3">SCPEA02</strain>
    </source>
</reference>
<dbReference type="GO" id="GO:0008168">
    <property type="term" value="F:methyltransferase activity"/>
    <property type="evidence" value="ECO:0007669"/>
    <property type="project" value="UniProtKB-KW"/>
</dbReference>
<dbReference type="InterPro" id="IPR029063">
    <property type="entry name" value="SAM-dependent_MTases_sf"/>
</dbReference>
<proteinExistence type="predicted"/>
<feature type="domain" description="Methyltransferase FkbM" evidence="1">
    <location>
        <begin position="81"/>
        <end position="234"/>
    </location>
</feature>
<evidence type="ECO:0000313" key="3">
    <source>
        <dbReference type="Proteomes" id="UP000662747"/>
    </source>
</evidence>
<dbReference type="GO" id="GO:0032259">
    <property type="term" value="P:methylation"/>
    <property type="evidence" value="ECO:0007669"/>
    <property type="project" value="UniProtKB-KW"/>
</dbReference>
<dbReference type="InterPro" id="IPR006342">
    <property type="entry name" value="FkbM_mtfrase"/>
</dbReference>
<gene>
    <name evidence="2" type="ORF">JY651_33760</name>
</gene>
<dbReference type="Pfam" id="PF05050">
    <property type="entry name" value="Methyltransf_21"/>
    <property type="match status" value="1"/>
</dbReference>
<dbReference type="Proteomes" id="UP000662747">
    <property type="component" value="Chromosome"/>
</dbReference>
<dbReference type="NCBIfam" id="TIGR01444">
    <property type="entry name" value="fkbM_fam"/>
    <property type="match status" value="1"/>
</dbReference>
<organism evidence="2 3">
    <name type="scientific">Pyxidicoccus parkwayensis</name>
    <dbReference type="NCBI Taxonomy" id="2813578"/>
    <lineage>
        <taxon>Bacteria</taxon>
        <taxon>Pseudomonadati</taxon>
        <taxon>Myxococcota</taxon>
        <taxon>Myxococcia</taxon>
        <taxon>Myxococcales</taxon>
        <taxon>Cystobacterineae</taxon>
        <taxon>Myxococcaceae</taxon>
        <taxon>Pyxidicoccus</taxon>
    </lineage>
</organism>
<name>A0ABX7NS00_9BACT</name>
<sequence length="257" mass="29007">MMGAPVMRLRDRLTPLSHLRYLAWRALPLGRRLTVRLRSGERLMLRPLPSTDLDTAFELFVAEVYRPPFPVDAERTRRIVDVGANCGHSLIFWGRQYPRAHVIAFEPHPTHVDLLERNVALNGLSGRLTLHRAAASVRAGEAEFLDAENCSSIVEGPADKRTLRVPLVDFFGAVGTEPIDLLKMDIEGGEYALLKDPRFAQLKVGTLVMEWHRTPEHPDGKAWCERALAEMGYEVRAGIWTGEENGLLWARRQEARG</sequence>
<dbReference type="Gene3D" id="3.40.50.150">
    <property type="entry name" value="Vaccinia Virus protein VP39"/>
    <property type="match status" value="1"/>
</dbReference>
<dbReference type="InterPro" id="IPR052514">
    <property type="entry name" value="SAM-dependent_MTase"/>
</dbReference>
<dbReference type="SUPFAM" id="SSF53335">
    <property type="entry name" value="S-adenosyl-L-methionine-dependent methyltransferases"/>
    <property type="match status" value="1"/>
</dbReference>
<accession>A0ABX7NS00</accession>
<evidence type="ECO:0000259" key="1">
    <source>
        <dbReference type="Pfam" id="PF05050"/>
    </source>
</evidence>